<proteinExistence type="predicted"/>
<dbReference type="RefSeq" id="WP_014300495.1">
    <property type="nucleotide sequence ID" value="NC_017945.3"/>
</dbReference>
<feature type="transmembrane region" description="Helical" evidence="1">
    <location>
        <begin position="32"/>
        <end position="64"/>
    </location>
</feature>
<keyword evidence="1" id="KW-0812">Transmembrane</keyword>
<evidence type="ECO:0000256" key="1">
    <source>
        <dbReference type="SAM" id="Phobius"/>
    </source>
</evidence>
<reference evidence="2 3" key="1">
    <citation type="journal article" date="2013" name="J. Biotechnol.">
        <title>Genome sequence of Corynebacterium pseudotuberculosis biovar equi strain 258 and prediction of antigenic targets to improve biotechnological vaccine production.</title>
        <authorList>
            <person name="Soares S.C."/>
            <person name="Trost E."/>
            <person name="Ramos R.T."/>
            <person name="Carneiro A.R."/>
            <person name="Santos A.R."/>
            <person name="Pinto A.C."/>
            <person name="Barbosa E."/>
            <person name="Aburjaile F."/>
            <person name="Ali A."/>
            <person name="Diniz C.A."/>
            <person name="Hassan S.S."/>
            <person name="Fiaux K."/>
            <person name="Guimaraes L.C."/>
            <person name="Bakhtiar S.M."/>
            <person name="Pereira U."/>
            <person name="Almeida S.S."/>
            <person name="Abreu V.A."/>
            <person name="Rocha F.S."/>
            <person name="Dorella F.A."/>
            <person name="Miyoshi A."/>
            <person name="Silva A."/>
            <person name="Azevedo V."/>
            <person name="Tauch A."/>
        </authorList>
    </citation>
    <scope>NUCLEOTIDE SEQUENCE [LARGE SCALE GENOMIC DNA]</scope>
    <source>
        <strain evidence="2 3">258</strain>
    </source>
</reference>
<organism evidence="2 3">
    <name type="scientific">Corynebacterium pseudotuberculosis 258</name>
    <dbReference type="NCBI Taxonomy" id="1168865"/>
    <lineage>
        <taxon>Bacteria</taxon>
        <taxon>Bacillati</taxon>
        <taxon>Actinomycetota</taxon>
        <taxon>Actinomycetes</taxon>
        <taxon>Mycobacteriales</taxon>
        <taxon>Corynebacteriaceae</taxon>
        <taxon>Corynebacterium</taxon>
    </lineage>
</organism>
<dbReference type="KEGG" id="coe:CP258_02430"/>
<keyword evidence="1" id="KW-1133">Transmembrane helix</keyword>
<feature type="transmembrane region" description="Helical" evidence="1">
    <location>
        <begin position="98"/>
        <end position="119"/>
    </location>
</feature>
<gene>
    <name evidence="2" type="ORF">CP258_02430</name>
</gene>
<dbReference type="AlphaFoldDB" id="A0AAU8PKH3"/>
<dbReference type="Proteomes" id="UP000006465">
    <property type="component" value="Chromosome"/>
</dbReference>
<dbReference type="GeneID" id="93973524"/>
<protein>
    <submittedName>
        <fullName evidence="2">Hemin receptor</fullName>
    </submittedName>
</protein>
<feature type="transmembrane region" description="Helical" evidence="1">
    <location>
        <begin position="125"/>
        <end position="149"/>
    </location>
</feature>
<name>A0AAU8PKH3_CORPS</name>
<evidence type="ECO:0000313" key="2">
    <source>
        <dbReference type="EMBL" id="AFK16102.1"/>
    </source>
</evidence>
<keyword evidence="2" id="KW-0675">Receptor</keyword>
<accession>A0AAU8PKH3</accession>
<keyword evidence="1" id="KW-0472">Membrane</keyword>
<dbReference type="EMBL" id="CP003540">
    <property type="protein sequence ID" value="AFK16102.1"/>
    <property type="molecule type" value="Genomic_DNA"/>
</dbReference>
<evidence type="ECO:0000313" key="3">
    <source>
        <dbReference type="Proteomes" id="UP000006465"/>
    </source>
</evidence>
<sequence length="167" mass="18164">MNTSTTSAFKNLYPDVDPTQGLPLNWSERLSITFSCATLAFGAVFGDLIIVGAGLIFILFSTIAPAQKTARRIRTEAKNRFPTQPWAENAKSSGRRQILLIVLFWVAITAVCIGLFLAAPHISQLLAASIAAAITGILTWFMPGMSSIWRKGSGGRRQARKHMRTAA</sequence>